<dbReference type="Proteomes" id="UP000199496">
    <property type="component" value="Unassembled WGS sequence"/>
</dbReference>
<dbReference type="EMBL" id="FOFO01000020">
    <property type="protein sequence ID" value="SEQ21209.1"/>
    <property type="molecule type" value="Genomic_DNA"/>
</dbReference>
<evidence type="ECO:0000313" key="2">
    <source>
        <dbReference type="Proteomes" id="UP000199496"/>
    </source>
</evidence>
<dbReference type="Pfam" id="PF11855">
    <property type="entry name" value="DUF3375"/>
    <property type="match status" value="1"/>
</dbReference>
<accession>A0A1H9E6B7</accession>
<keyword evidence="2" id="KW-1185">Reference proteome</keyword>
<dbReference type="AlphaFoldDB" id="A0A1H9E6B7"/>
<dbReference type="STRING" id="867345.SAMN05421693_12036"/>
<dbReference type="OrthoDB" id="138803at2"/>
<reference evidence="1 2" key="1">
    <citation type="submission" date="2016-10" db="EMBL/GenBank/DDBJ databases">
        <authorList>
            <person name="de Groot N.N."/>
        </authorList>
    </citation>
    <scope>NUCLEOTIDE SEQUENCE [LARGE SCALE GENOMIC DNA]</scope>
    <source>
        <strain evidence="1 2">B7-7</strain>
    </source>
</reference>
<dbReference type="InterPro" id="IPR021804">
    <property type="entry name" value="DUF3375"/>
</dbReference>
<organism evidence="1 2">
    <name type="scientific">Ectothiorhodospira magna</name>
    <dbReference type="NCBI Taxonomy" id="867345"/>
    <lineage>
        <taxon>Bacteria</taxon>
        <taxon>Pseudomonadati</taxon>
        <taxon>Pseudomonadota</taxon>
        <taxon>Gammaproteobacteria</taxon>
        <taxon>Chromatiales</taxon>
        <taxon>Ectothiorhodospiraceae</taxon>
        <taxon>Ectothiorhodospira</taxon>
    </lineage>
</organism>
<evidence type="ECO:0008006" key="3">
    <source>
        <dbReference type="Google" id="ProtNLM"/>
    </source>
</evidence>
<gene>
    <name evidence="1" type="ORF">SAMN05421693_12036</name>
</gene>
<dbReference type="RefSeq" id="WP_090207803.1">
    <property type="nucleotide sequence ID" value="NZ_FOFO01000020.1"/>
</dbReference>
<name>A0A1H9E6B7_9GAMM</name>
<protein>
    <recommendedName>
        <fullName evidence="3">DUF3375 domain-containing protein</fullName>
    </recommendedName>
</protein>
<evidence type="ECO:0000313" key="1">
    <source>
        <dbReference type="EMBL" id="SEQ21209.1"/>
    </source>
</evidence>
<sequence>MDHDHLHNLRRRHPAWRLLIADNGPMIISFLHDSFVVPNVRVLAATDLENRLEDFLFHLRGQLGEDAYPRSARAYLTDWSADDRGWLRRYYPEHSDEPHYDLTPATEQVIQWLKSLEQPHFIGAESRLTLVFDLLQQILQGAESDPEARIQDLEARRDAIDREIEQIRAGHVPLMDPTQLRERFLQMAGTARGLLADFRQVEENFRALDRQVREKVATWEGSKGAVLDEVFGEQDRITDSDQGRSFRAFWDLLMSPARQEALSEQLERALALVEVAELAPDTRLRRIHYDWLAAGEYTQRMVARLSEQLRRYLDDQAWVENRRIMTLIRELEQHALALRTQPPELTVPLDEPAPCIELPMERPLFTPPIKPHIHQQQLQAGESHVAPDALFEQTWVDRALLQRHIRQALQTQDQITLVALLEMHPLEQGLAELVAYLSLAAEDHRSVIDESSPQTVHWQDAGGILRRATLPQIIFTRGH</sequence>
<proteinExistence type="predicted"/>